<evidence type="ECO:0000256" key="9">
    <source>
        <dbReference type="ARBA" id="ARBA00023157"/>
    </source>
</evidence>
<evidence type="ECO:0000259" key="16">
    <source>
        <dbReference type="SMART" id="SM00856"/>
    </source>
</evidence>
<dbReference type="Proteomes" id="UP000265566">
    <property type="component" value="Chromosome 1"/>
</dbReference>
<evidence type="ECO:0000256" key="1">
    <source>
        <dbReference type="ARBA" id="ARBA00004191"/>
    </source>
</evidence>
<keyword evidence="15" id="KW-0812">Transmembrane</keyword>
<organism evidence="17 20">
    <name type="scientific">Medicago truncatula</name>
    <name type="common">Barrel medic</name>
    <name type="synonym">Medicago tribuloides</name>
    <dbReference type="NCBI Taxonomy" id="3880"/>
    <lineage>
        <taxon>Eukaryota</taxon>
        <taxon>Viridiplantae</taxon>
        <taxon>Streptophyta</taxon>
        <taxon>Embryophyta</taxon>
        <taxon>Tracheophyta</taxon>
        <taxon>Spermatophyta</taxon>
        <taxon>Magnoliopsida</taxon>
        <taxon>eudicotyledons</taxon>
        <taxon>Gunneridae</taxon>
        <taxon>Pentapetalae</taxon>
        <taxon>rosids</taxon>
        <taxon>fabids</taxon>
        <taxon>Fabales</taxon>
        <taxon>Fabaceae</taxon>
        <taxon>Papilionoideae</taxon>
        <taxon>50 kb inversion clade</taxon>
        <taxon>NPAAA clade</taxon>
        <taxon>Hologalegina</taxon>
        <taxon>IRL clade</taxon>
        <taxon>Trifolieae</taxon>
        <taxon>Medicago</taxon>
    </lineage>
</organism>
<keyword evidence="15" id="KW-1133">Transmembrane helix</keyword>
<evidence type="ECO:0000256" key="8">
    <source>
        <dbReference type="ARBA" id="ARBA00023085"/>
    </source>
</evidence>
<dbReference type="EnsemblPlants" id="AES61419">
    <property type="protein sequence ID" value="AES61419"/>
    <property type="gene ID" value="MTR_1g083510"/>
</dbReference>
<keyword evidence="7 14" id="KW-0378">Hydrolase</keyword>
<evidence type="ECO:0000313" key="17">
    <source>
        <dbReference type="EMBL" id="AES61419.1"/>
    </source>
</evidence>
<feature type="active site" evidence="13">
    <location>
        <position position="420"/>
    </location>
</feature>
<protein>
    <recommendedName>
        <fullName evidence="5 14">Pectinesterase</fullName>
        <ecNumber evidence="5 14">3.1.1.11</ecNumber>
    </recommendedName>
</protein>
<dbReference type="PROSITE" id="PS00503">
    <property type="entry name" value="PECTINESTERASE_2"/>
    <property type="match status" value="1"/>
</dbReference>
<sequence>MVEEDTQKRRRIVIIGVSTFLLVAMVVAVTVGVNFGANDSKDNNGNTHMASTVKAVKSFCHPTDYKKECEENVIANAGNTTDSRELIKIAFNVTVTKISDGIKKTNLLHEVEKEPRAKMALDTCKQLMDLSIGEFDRSIEGIKNFDLNNLENILVNLKVWLSGAITYQETCLDGFENTTSDASKKMKNILTTSMHMSSNALAVISDLADNVLDLNATTDGRRLIDDYKGEYVGEQVVAKDDVNDVPSWVGDGLSVGVRRLLHVNQHKLKANVVVAKDGSGKFKKINDALKQVPKKNQKPFVIHIKEGVYHEYVEVTKKMTHVVFLGDGGNKTRITGNKNFIDGINTYQTPTVAIEGDNFVAINIGFENSAGPQKHQAVAIRVQADKAIFYKCSMDGYQDTLYVHTMRQFYRDCTISGTIDFIFGDAISVFQNCTFLVKKPLENQQCIVTAQGRKERHQPSGIVIQNCHIVADTHNVKFDNKAYLARPWKNFSRTVFMKTYIGDLIQPDGFMPWQGPNGTVSGIDTCFYAEYNNKGPGSDKSKRVKWPGIKTLTSQSASHFLPSMFFHGDDWIKVTKIPYSSGEKSTKK</sequence>
<evidence type="ECO:0000256" key="2">
    <source>
        <dbReference type="ARBA" id="ARBA00005184"/>
    </source>
</evidence>
<dbReference type="Gramene" id="rna4782">
    <property type="protein sequence ID" value="RHN80815.1"/>
    <property type="gene ID" value="gene4782"/>
</dbReference>
<comment type="catalytic activity">
    <reaction evidence="11 14">
        <text>[(1-&gt;4)-alpha-D-galacturonosyl methyl ester](n) + n H2O = [(1-&gt;4)-alpha-D-galacturonosyl](n) + n methanol + n H(+)</text>
        <dbReference type="Rhea" id="RHEA:22380"/>
        <dbReference type="Rhea" id="RHEA-COMP:14570"/>
        <dbReference type="Rhea" id="RHEA-COMP:14573"/>
        <dbReference type="ChEBI" id="CHEBI:15377"/>
        <dbReference type="ChEBI" id="CHEBI:15378"/>
        <dbReference type="ChEBI" id="CHEBI:17790"/>
        <dbReference type="ChEBI" id="CHEBI:140522"/>
        <dbReference type="ChEBI" id="CHEBI:140523"/>
        <dbReference type="EC" id="3.1.1.11"/>
    </reaction>
</comment>
<comment type="similarity">
    <text evidence="3">In the N-terminal section; belongs to the PMEI family.</text>
</comment>
<evidence type="ECO:0000313" key="18">
    <source>
        <dbReference type="EMBL" id="RHN80815.1"/>
    </source>
</evidence>
<dbReference type="InterPro" id="IPR012334">
    <property type="entry name" value="Pectin_lyas_fold"/>
</dbReference>
<reference evidence="17 20" key="2">
    <citation type="journal article" date="2014" name="BMC Genomics">
        <title>An improved genome release (version Mt4.0) for the model legume Medicago truncatula.</title>
        <authorList>
            <person name="Tang H."/>
            <person name="Krishnakumar V."/>
            <person name="Bidwell S."/>
            <person name="Rosen B."/>
            <person name="Chan A."/>
            <person name="Zhou S."/>
            <person name="Gentzbittel L."/>
            <person name="Childs K.L."/>
            <person name="Yandell M."/>
            <person name="Gundlach H."/>
            <person name="Mayer K.F."/>
            <person name="Schwartz D.C."/>
            <person name="Town C.D."/>
        </authorList>
    </citation>
    <scope>GENOME REANNOTATION</scope>
    <source>
        <strain evidence="19 20">cv. Jemalong A17</strain>
    </source>
</reference>
<dbReference type="InterPro" id="IPR035513">
    <property type="entry name" value="Invertase/methylesterase_inhib"/>
</dbReference>
<evidence type="ECO:0000256" key="14">
    <source>
        <dbReference type="RuleBase" id="RU000589"/>
    </source>
</evidence>
<comment type="function">
    <text evidence="12">Acts in the modification of cell walls via demethylesterification of cell wall pectin.</text>
</comment>
<evidence type="ECO:0000256" key="10">
    <source>
        <dbReference type="ARBA" id="ARBA00023180"/>
    </source>
</evidence>
<evidence type="ECO:0000256" key="3">
    <source>
        <dbReference type="ARBA" id="ARBA00006027"/>
    </source>
</evidence>
<reference evidence="19" key="3">
    <citation type="submission" date="2015-04" db="UniProtKB">
        <authorList>
            <consortium name="EnsemblPlants"/>
        </authorList>
    </citation>
    <scope>IDENTIFICATION</scope>
    <source>
        <strain evidence="19">cv. Jemalong A17</strain>
    </source>
</reference>
<dbReference type="eggNOG" id="ENOG502QPZF">
    <property type="taxonomic scope" value="Eukaryota"/>
</dbReference>
<dbReference type="Gene3D" id="2.160.20.10">
    <property type="entry name" value="Single-stranded right-handed beta-helix, Pectin lyase-like"/>
    <property type="match status" value="1"/>
</dbReference>
<keyword evidence="8 14" id="KW-0063">Aspartyl esterase</keyword>
<dbReference type="FunFam" id="1.20.140.40:FF:000001">
    <property type="entry name" value="Pectinesterase"/>
    <property type="match status" value="1"/>
</dbReference>
<evidence type="ECO:0000256" key="15">
    <source>
        <dbReference type="SAM" id="Phobius"/>
    </source>
</evidence>
<dbReference type="PaxDb" id="3880-AES61419"/>
<evidence type="ECO:0000256" key="4">
    <source>
        <dbReference type="ARBA" id="ARBA00007786"/>
    </source>
</evidence>
<dbReference type="EMBL" id="PSQE01000001">
    <property type="protein sequence ID" value="RHN80815.1"/>
    <property type="molecule type" value="Genomic_DNA"/>
</dbReference>
<accession>G7I8R9</accession>
<dbReference type="HOGENOM" id="CLU_012243_9_0_1"/>
<dbReference type="SMART" id="SM00856">
    <property type="entry name" value="PMEI"/>
    <property type="match status" value="1"/>
</dbReference>
<evidence type="ECO:0000313" key="21">
    <source>
        <dbReference type="Proteomes" id="UP000265566"/>
    </source>
</evidence>
<dbReference type="InterPro" id="IPR000070">
    <property type="entry name" value="Pectinesterase_cat"/>
</dbReference>
<dbReference type="Gene3D" id="1.20.140.40">
    <property type="entry name" value="Invertase/pectin methylesterase inhibitor family protein"/>
    <property type="match status" value="1"/>
</dbReference>
<feature type="domain" description="Pectinesterase inhibitor" evidence="16">
    <location>
        <begin position="51"/>
        <end position="203"/>
    </location>
</feature>
<comment type="similarity">
    <text evidence="4">In the C-terminal section; belongs to the pectinesterase family.</text>
</comment>
<dbReference type="Proteomes" id="UP000002051">
    <property type="component" value="Unassembled WGS sequence"/>
</dbReference>
<dbReference type="CDD" id="cd15798">
    <property type="entry name" value="PMEI-like_3"/>
    <property type="match status" value="1"/>
</dbReference>
<dbReference type="EC" id="3.1.1.11" evidence="5 14"/>
<dbReference type="Pfam" id="PF01095">
    <property type="entry name" value="Pectinesterase"/>
    <property type="match status" value="1"/>
</dbReference>
<dbReference type="AlphaFoldDB" id="G7I8R9"/>
<dbReference type="InterPro" id="IPR033131">
    <property type="entry name" value="Pectinesterase_Asp_AS"/>
</dbReference>
<evidence type="ECO:0000256" key="12">
    <source>
        <dbReference type="ARBA" id="ARBA00057335"/>
    </source>
</evidence>
<dbReference type="InterPro" id="IPR011050">
    <property type="entry name" value="Pectin_lyase_fold/virulence"/>
</dbReference>
<dbReference type="EMBL" id="CM001217">
    <property type="protein sequence ID" value="AES61419.1"/>
    <property type="molecule type" value="Genomic_DNA"/>
</dbReference>
<keyword evidence="15" id="KW-0472">Membrane</keyword>
<reference evidence="17 20" key="1">
    <citation type="journal article" date="2011" name="Nature">
        <title>The Medicago genome provides insight into the evolution of rhizobial symbioses.</title>
        <authorList>
            <person name="Young N.D."/>
            <person name="Debelle F."/>
            <person name="Oldroyd G.E."/>
            <person name="Geurts R."/>
            <person name="Cannon S.B."/>
            <person name="Udvardi M.K."/>
            <person name="Benedito V.A."/>
            <person name="Mayer K.F."/>
            <person name="Gouzy J."/>
            <person name="Schoof H."/>
            <person name="Van de Peer Y."/>
            <person name="Proost S."/>
            <person name="Cook D.R."/>
            <person name="Meyers B.C."/>
            <person name="Spannagl M."/>
            <person name="Cheung F."/>
            <person name="De Mita S."/>
            <person name="Krishnakumar V."/>
            <person name="Gundlach H."/>
            <person name="Zhou S."/>
            <person name="Mudge J."/>
            <person name="Bharti A.K."/>
            <person name="Murray J.D."/>
            <person name="Naoumkina M.A."/>
            <person name="Rosen B."/>
            <person name="Silverstein K.A."/>
            <person name="Tang H."/>
            <person name="Rombauts S."/>
            <person name="Zhao P.X."/>
            <person name="Zhou P."/>
            <person name="Barbe V."/>
            <person name="Bardou P."/>
            <person name="Bechner M."/>
            <person name="Bellec A."/>
            <person name="Berger A."/>
            <person name="Berges H."/>
            <person name="Bidwell S."/>
            <person name="Bisseling T."/>
            <person name="Choisne N."/>
            <person name="Couloux A."/>
            <person name="Denny R."/>
            <person name="Deshpande S."/>
            <person name="Dai X."/>
            <person name="Doyle J.J."/>
            <person name="Dudez A.M."/>
            <person name="Farmer A.D."/>
            <person name="Fouteau S."/>
            <person name="Franken C."/>
            <person name="Gibelin C."/>
            <person name="Gish J."/>
            <person name="Goldstein S."/>
            <person name="Gonzalez A.J."/>
            <person name="Green P.J."/>
            <person name="Hallab A."/>
            <person name="Hartog M."/>
            <person name="Hua A."/>
            <person name="Humphray S.J."/>
            <person name="Jeong D.H."/>
            <person name="Jing Y."/>
            <person name="Jocker A."/>
            <person name="Kenton S.M."/>
            <person name="Kim D.J."/>
            <person name="Klee K."/>
            <person name="Lai H."/>
            <person name="Lang C."/>
            <person name="Lin S."/>
            <person name="Macmil S.L."/>
            <person name="Magdelenat G."/>
            <person name="Matthews L."/>
            <person name="McCorrison J."/>
            <person name="Monaghan E.L."/>
            <person name="Mun J.H."/>
            <person name="Najar F.Z."/>
            <person name="Nicholson C."/>
            <person name="Noirot C."/>
            <person name="O'Bleness M."/>
            <person name="Paule C.R."/>
            <person name="Poulain J."/>
            <person name="Prion F."/>
            <person name="Qin B."/>
            <person name="Qu C."/>
            <person name="Retzel E.F."/>
            <person name="Riddle C."/>
            <person name="Sallet E."/>
            <person name="Samain S."/>
            <person name="Samson N."/>
            <person name="Sanders I."/>
            <person name="Saurat O."/>
            <person name="Scarpelli C."/>
            <person name="Schiex T."/>
            <person name="Segurens B."/>
            <person name="Severin A.J."/>
            <person name="Sherrier D.J."/>
            <person name="Shi R."/>
            <person name="Sims S."/>
            <person name="Singer S.R."/>
            <person name="Sinharoy S."/>
            <person name="Sterck L."/>
            <person name="Viollet A."/>
            <person name="Wang B.B."/>
            <person name="Wang K."/>
            <person name="Wang M."/>
            <person name="Wang X."/>
            <person name="Warfsmann J."/>
            <person name="Weissenbach J."/>
            <person name="White D.D."/>
            <person name="White J.D."/>
            <person name="Wiley G.B."/>
            <person name="Wincker P."/>
            <person name="Xing Y."/>
            <person name="Yang L."/>
            <person name="Yao Z."/>
            <person name="Ying F."/>
            <person name="Zhai J."/>
            <person name="Zhou L."/>
            <person name="Zuber A."/>
            <person name="Denarie J."/>
            <person name="Dixon R.A."/>
            <person name="May G.D."/>
            <person name="Schwartz D.C."/>
            <person name="Rogers J."/>
            <person name="Quetier F."/>
            <person name="Town C.D."/>
            <person name="Roe B.A."/>
        </authorList>
    </citation>
    <scope>NUCLEOTIDE SEQUENCE [LARGE SCALE GENOMIC DNA]</scope>
    <source>
        <strain evidence="17">A17</strain>
        <strain evidence="19 20">cv. Jemalong A17</strain>
    </source>
</reference>
<dbReference type="NCBIfam" id="TIGR01614">
    <property type="entry name" value="PME_inhib"/>
    <property type="match status" value="1"/>
</dbReference>
<dbReference type="GO" id="GO:0046910">
    <property type="term" value="F:pectinesterase inhibitor activity"/>
    <property type="evidence" value="ECO:0000318"/>
    <property type="project" value="GO_Central"/>
</dbReference>
<evidence type="ECO:0000313" key="20">
    <source>
        <dbReference type="Proteomes" id="UP000002051"/>
    </source>
</evidence>
<dbReference type="STRING" id="3880.G7I8R9"/>
<evidence type="ECO:0000256" key="11">
    <source>
        <dbReference type="ARBA" id="ARBA00047928"/>
    </source>
</evidence>
<dbReference type="GO" id="GO:0045490">
    <property type="term" value="P:pectin catabolic process"/>
    <property type="evidence" value="ECO:0007669"/>
    <property type="project" value="UniProtKB-UniRule"/>
</dbReference>
<reference evidence="21" key="4">
    <citation type="journal article" date="2018" name="Nat. Plants">
        <title>Whole-genome landscape of Medicago truncatula symbiotic genes.</title>
        <authorList>
            <person name="Pecrix Y."/>
            <person name="Staton S.E."/>
            <person name="Sallet E."/>
            <person name="Lelandais-Briere C."/>
            <person name="Moreau S."/>
            <person name="Carrere S."/>
            <person name="Blein T."/>
            <person name="Jardinaud M.F."/>
            <person name="Latrasse D."/>
            <person name="Zouine M."/>
            <person name="Zahm M."/>
            <person name="Kreplak J."/>
            <person name="Mayjonade B."/>
            <person name="Satge C."/>
            <person name="Perez M."/>
            <person name="Cauet S."/>
            <person name="Marande W."/>
            <person name="Chantry-Darmon C."/>
            <person name="Lopez-Roques C."/>
            <person name="Bouchez O."/>
            <person name="Berard A."/>
            <person name="Debelle F."/>
            <person name="Munos S."/>
            <person name="Bendahmane A."/>
            <person name="Berges H."/>
            <person name="Niebel A."/>
            <person name="Buitink J."/>
            <person name="Frugier F."/>
            <person name="Benhamed M."/>
            <person name="Crespi M."/>
            <person name="Gouzy J."/>
            <person name="Gamas P."/>
        </authorList>
    </citation>
    <scope>NUCLEOTIDE SEQUENCE [LARGE SCALE GENOMIC DNA]</scope>
    <source>
        <strain evidence="21">cv. Jemalong A17</strain>
    </source>
</reference>
<keyword evidence="6" id="KW-0964">Secreted</keyword>
<gene>
    <name evidence="19" type="primary">11405622</name>
    <name evidence="17" type="ordered locus">MTR_1g083510</name>
    <name evidence="18" type="ORF">MtrunA17_Chr1g0192321</name>
</gene>
<dbReference type="KEGG" id="mtr:11405622"/>
<comment type="pathway">
    <text evidence="2 14">Glycan metabolism; pectin degradation; 2-dehydro-3-deoxy-D-gluconate from pectin: step 1/5.</text>
</comment>
<keyword evidence="20" id="KW-1185">Reference proteome</keyword>
<keyword evidence="9" id="KW-1015">Disulfide bond</keyword>
<dbReference type="SUPFAM" id="SSF51126">
    <property type="entry name" value="Pectin lyase-like"/>
    <property type="match status" value="1"/>
</dbReference>
<evidence type="ECO:0000256" key="6">
    <source>
        <dbReference type="ARBA" id="ARBA00022512"/>
    </source>
</evidence>
<dbReference type="InterPro" id="IPR006501">
    <property type="entry name" value="Pectinesterase_inhib_dom"/>
</dbReference>
<dbReference type="GO" id="GO:0030599">
    <property type="term" value="F:pectinesterase activity"/>
    <property type="evidence" value="ECO:0000318"/>
    <property type="project" value="GO_Central"/>
</dbReference>
<comment type="subcellular location">
    <subcellularLocation>
        <location evidence="1">Secreted</location>
        <location evidence="1">Cell wall</location>
    </subcellularLocation>
</comment>
<dbReference type="UniPathway" id="UPA00545">
    <property type="reaction ID" value="UER00823"/>
</dbReference>
<proteinExistence type="inferred from homology"/>
<dbReference type="SUPFAM" id="SSF101148">
    <property type="entry name" value="Plant invertase/pectin methylesterase inhibitor"/>
    <property type="match status" value="1"/>
</dbReference>
<keyword evidence="6" id="KW-0134">Cell wall</keyword>
<dbReference type="OMA" id="ICRPTDF"/>
<dbReference type="FunFam" id="2.160.20.10:FF:000001">
    <property type="entry name" value="Pectinesterase"/>
    <property type="match status" value="1"/>
</dbReference>
<evidence type="ECO:0000313" key="19">
    <source>
        <dbReference type="EnsemblPlants" id="AES61419"/>
    </source>
</evidence>
<dbReference type="OrthoDB" id="2019149at2759"/>
<reference evidence="18" key="5">
    <citation type="journal article" date="2018" name="Nat. Plants">
        <title>Whole-genome landscape of Medicago truncatula symbiotic genes.</title>
        <authorList>
            <person name="Pecrix Y."/>
            <person name="Gamas P."/>
            <person name="Carrere S."/>
        </authorList>
    </citation>
    <scope>NUCLEOTIDE SEQUENCE</scope>
    <source>
        <tissue evidence="18">Leaves</tissue>
    </source>
</reference>
<keyword evidence="10" id="KW-0325">Glycoprotein</keyword>
<evidence type="ECO:0000256" key="13">
    <source>
        <dbReference type="PROSITE-ProRule" id="PRU10040"/>
    </source>
</evidence>
<name>G7I8R9_MEDTR</name>
<evidence type="ECO:0000256" key="7">
    <source>
        <dbReference type="ARBA" id="ARBA00022801"/>
    </source>
</evidence>
<dbReference type="PANTHER" id="PTHR31707">
    <property type="entry name" value="PECTINESTERASE"/>
    <property type="match status" value="1"/>
</dbReference>
<dbReference type="Pfam" id="PF04043">
    <property type="entry name" value="PMEI"/>
    <property type="match status" value="1"/>
</dbReference>
<dbReference type="GO" id="GO:0042545">
    <property type="term" value="P:cell wall modification"/>
    <property type="evidence" value="ECO:0007669"/>
    <property type="project" value="UniProtKB-UniRule"/>
</dbReference>
<feature type="transmembrane region" description="Helical" evidence="15">
    <location>
        <begin position="12"/>
        <end position="37"/>
    </location>
</feature>
<evidence type="ECO:0000256" key="5">
    <source>
        <dbReference type="ARBA" id="ARBA00013229"/>
    </source>
</evidence>